<sequence>MKLTEQWSFELDNWGIPQDILSQAPESPWIHPPTLFEVPAVIPETPSHARAREALTQGGTVLDIGCGGGLAAFALTPPASRVIGVDHQAKMLDMFAVGAMDRGLIHEEFLGDWPDVEKHIPIVDVVTCHNVAYNVRDIEPFVLALARHARKRVVMEVPQQHPLMMMSGAWKKFWNLDRPSGPTAEQLCNIVISLGFDAHIELWNSDFVREISFEDQVRFARIRLCLPSSRDAEIADYLKSEPKYGSRPNATIWWD</sequence>
<dbReference type="Pfam" id="PF13649">
    <property type="entry name" value="Methyltransf_25"/>
    <property type="match status" value="1"/>
</dbReference>
<dbReference type="InterPro" id="IPR029063">
    <property type="entry name" value="SAM-dependent_MTases_sf"/>
</dbReference>
<protein>
    <submittedName>
        <fullName evidence="2">Unannotated protein</fullName>
    </submittedName>
</protein>
<reference evidence="2" key="1">
    <citation type="submission" date="2020-05" db="EMBL/GenBank/DDBJ databases">
        <authorList>
            <person name="Chiriac C."/>
            <person name="Salcher M."/>
            <person name="Ghai R."/>
            <person name="Kavagutti S V."/>
        </authorList>
    </citation>
    <scope>NUCLEOTIDE SEQUENCE</scope>
</reference>
<dbReference type="AlphaFoldDB" id="A0A6J5YRN0"/>
<evidence type="ECO:0000259" key="1">
    <source>
        <dbReference type="Pfam" id="PF13649"/>
    </source>
</evidence>
<evidence type="ECO:0000313" key="2">
    <source>
        <dbReference type="EMBL" id="CAB4331572.1"/>
    </source>
</evidence>
<proteinExistence type="predicted"/>
<dbReference type="SUPFAM" id="SSF53335">
    <property type="entry name" value="S-adenosyl-L-methionine-dependent methyltransferases"/>
    <property type="match status" value="1"/>
</dbReference>
<dbReference type="InterPro" id="IPR041698">
    <property type="entry name" value="Methyltransf_25"/>
</dbReference>
<feature type="domain" description="Methyltransferase" evidence="1">
    <location>
        <begin position="61"/>
        <end position="150"/>
    </location>
</feature>
<accession>A0A6J5YRN0</accession>
<name>A0A6J5YRN0_9ZZZZ</name>
<gene>
    <name evidence="2" type="ORF">UFOPK3770_00224</name>
</gene>
<dbReference type="Gene3D" id="3.40.50.150">
    <property type="entry name" value="Vaccinia Virus protein VP39"/>
    <property type="match status" value="1"/>
</dbReference>
<organism evidence="2">
    <name type="scientific">freshwater metagenome</name>
    <dbReference type="NCBI Taxonomy" id="449393"/>
    <lineage>
        <taxon>unclassified sequences</taxon>
        <taxon>metagenomes</taxon>
        <taxon>ecological metagenomes</taxon>
    </lineage>
</organism>
<dbReference type="EMBL" id="CAESAJ010000012">
    <property type="protein sequence ID" value="CAB4331572.1"/>
    <property type="molecule type" value="Genomic_DNA"/>
</dbReference>
<dbReference type="CDD" id="cd02440">
    <property type="entry name" value="AdoMet_MTases"/>
    <property type="match status" value="1"/>
</dbReference>